<dbReference type="OrthoDB" id="9783347at2"/>
<dbReference type="PANTHER" id="PTHR33798">
    <property type="entry name" value="FLAVOPROTEIN OXYGENASE"/>
    <property type="match status" value="1"/>
</dbReference>
<accession>A0A1I3Z5I4</accession>
<dbReference type="SUPFAM" id="SSF50475">
    <property type="entry name" value="FMN-binding split barrel"/>
    <property type="match status" value="1"/>
</dbReference>
<keyword evidence="2" id="KW-0285">Flavoprotein</keyword>
<evidence type="ECO:0000259" key="5">
    <source>
        <dbReference type="SMART" id="SM00903"/>
    </source>
</evidence>
<evidence type="ECO:0000256" key="3">
    <source>
        <dbReference type="ARBA" id="ARBA00022643"/>
    </source>
</evidence>
<evidence type="ECO:0000313" key="6">
    <source>
        <dbReference type="EMBL" id="SFK39322.1"/>
    </source>
</evidence>
<protein>
    <submittedName>
        <fullName evidence="6">NADH-FMN oxidoreductase RutF, flavin reductase (DIM6/NTAB) family</fullName>
    </submittedName>
</protein>
<sequence>MLFDFDAMPHGNRYKLLVSCVVPRPIAWVVSRDAAGVLNAAPYSFFNVFGEDPAVVAISVGPRPEGSAKDTLANIQATGEFTLSMVPHDLAERMVITAADFPPEVDELAEAGLSTIASTKIGTPRIAESPVAMECTLWKTIPVGVHTMVMGEVKAMHIADEAVMNAERAYIDTPKLDLVGRMHGRGWYSTTRDRVEIPRITPAEWAARKKAAE</sequence>
<dbReference type="RefSeq" id="WP_092958082.1">
    <property type="nucleotide sequence ID" value="NZ_FOSQ01000002.1"/>
</dbReference>
<dbReference type="InterPro" id="IPR002563">
    <property type="entry name" value="Flavin_Rdtase-like_dom"/>
</dbReference>
<dbReference type="GO" id="GO:0010181">
    <property type="term" value="F:FMN binding"/>
    <property type="evidence" value="ECO:0007669"/>
    <property type="project" value="InterPro"/>
</dbReference>
<evidence type="ECO:0000256" key="4">
    <source>
        <dbReference type="ARBA" id="ARBA00038054"/>
    </source>
</evidence>
<evidence type="ECO:0000256" key="1">
    <source>
        <dbReference type="ARBA" id="ARBA00001917"/>
    </source>
</evidence>
<feature type="domain" description="Flavin reductase like" evidence="5">
    <location>
        <begin position="19"/>
        <end position="172"/>
    </location>
</feature>
<gene>
    <name evidence="6" type="ORF">SAMN02745775_102191</name>
</gene>
<dbReference type="InterPro" id="IPR012349">
    <property type="entry name" value="Split_barrel_FMN-bd"/>
</dbReference>
<evidence type="ECO:0000313" key="7">
    <source>
        <dbReference type="Proteomes" id="UP000199473"/>
    </source>
</evidence>
<evidence type="ECO:0000256" key="2">
    <source>
        <dbReference type="ARBA" id="ARBA00022630"/>
    </source>
</evidence>
<dbReference type="Gene3D" id="2.30.110.10">
    <property type="entry name" value="Electron Transport, Fmn-binding Protein, Chain A"/>
    <property type="match status" value="1"/>
</dbReference>
<dbReference type="GO" id="GO:0016646">
    <property type="term" value="F:oxidoreductase activity, acting on the CH-NH group of donors, NAD or NADP as acceptor"/>
    <property type="evidence" value="ECO:0007669"/>
    <property type="project" value="UniProtKB-ARBA"/>
</dbReference>
<dbReference type="Pfam" id="PF01613">
    <property type="entry name" value="Flavin_Reduct"/>
    <property type="match status" value="1"/>
</dbReference>
<organism evidence="6 7">
    <name type="scientific">Falsiroseomonas stagni DSM 19981</name>
    <dbReference type="NCBI Taxonomy" id="1123062"/>
    <lineage>
        <taxon>Bacteria</taxon>
        <taxon>Pseudomonadati</taxon>
        <taxon>Pseudomonadota</taxon>
        <taxon>Alphaproteobacteria</taxon>
        <taxon>Acetobacterales</taxon>
        <taxon>Roseomonadaceae</taxon>
        <taxon>Falsiroseomonas</taxon>
    </lineage>
</organism>
<dbReference type="AlphaFoldDB" id="A0A1I3Z5I4"/>
<dbReference type="PANTHER" id="PTHR33798:SF5">
    <property type="entry name" value="FLAVIN REDUCTASE LIKE DOMAIN-CONTAINING PROTEIN"/>
    <property type="match status" value="1"/>
</dbReference>
<keyword evidence="3" id="KW-0288">FMN</keyword>
<name>A0A1I3Z5I4_9PROT</name>
<proteinExistence type="inferred from homology"/>
<comment type="cofactor">
    <cofactor evidence="1">
        <name>FMN</name>
        <dbReference type="ChEBI" id="CHEBI:58210"/>
    </cofactor>
</comment>
<dbReference type="SMART" id="SM00903">
    <property type="entry name" value="Flavin_Reduct"/>
    <property type="match status" value="1"/>
</dbReference>
<comment type="similarity">
    <text evidence="4">Belongs to the flavoredoxin family.</text>
</comment>
<dbReference type="STRING" id="1123062.SAMN02745775_102191"/>
<dbReference type="EMBL" id="FOSQ01000002">
    <property type="protein sequence ID" value="SFK39322.1"/>
    <property type="molecule type" value="Genomic_DNA"/>
</dbReference>
<reference evidence="6 7" key="1">
    <citation type="submission" date="2016-10" db="EMBL/GenBank/DDBJ databases">
        <authorList>
            <person name="de Groot N.N."/>
        </authorList>
    </citation>
    <scope>NUCLEOTIDE SEQUENCE [LARGE SCALE GENOMIC DNA]</scope>
    <source>
        <strain evidence="6 7">DSM 19981</strain>
    </source>
</reference>
<keyword evidence="7" id="KW-1185">Reference proteome</keyword>
<dbReference type="Proteomes" id="UP000199473">
    <property type="component" value="Unassembled WGS sequence"/>
</dbReference>